<evidence type="ECO:0000259" key="4">
    <source>
        <dbReference type="PROSITE" id="PS01124"/>
    </source>
</evidence>
<dbReference type="EMBL" id="QJKB01000004">
    <property type="protein sequence ID" value="PXX43167.1"/>
    <property type="molecule type" value="Genomic_DNA"/>
</dbReference>
<evidence type="ECO:0000256" key="2">
    <source>
        <dbReference type="ARBA" id="ARBA00023125"/>
    </source>
</evidence>
<evidence type="ECO:0000256" key="1">
    <source>
        <dbReference type="ARBA" id="ARBA00023015"/>
    </source>
</evidence>
<keyword evidence="3" id="KW-0804">Transcription</keyword>
<proteinExistence type="predicted"/>
<dbReference type="SUPFAM" id="SSF52317">
    <property type="entry name" value="Class I glutamine amidotransferase-like"/>
    <property type="match status" value="1"/>
</dbReference>
<dbReference type="AlphaFoldDB" id="A0A318J9H4"/>
<dbReference type="PANTHER" id="PTHR43280:SF2">
    <property type="entry name" value="HTH-TYPE TRANSCRIPTIONAL REGULATOR EXSA"/>
    <property type="match status" value="1"/>
</dbReference>
<organism evidence="5 6">
    <name type="scientific">Undibacterium pigrum</name>
    <dbReference type="NCBI Taxonomy" id="401470"/>
    <lineage>
        <taxon>Bacteria</taxon>
        <taxon>Pseudomonadati</taxon>
        <taxon>Pseudomonadota</taxon>
        <taxon>Betaproteobacteria</taxon>
        <taxon>Burkholderiales</taxon>
        <taxon>Oxalobacteraceae</taxon>
        <taxon>Undibacterium</taxon>
    </lineage>
</organism>
<dbReference type="Gene3D" id="1.10.10.60">
    <property type="entry name" value="Homeodomain-like"/>
    <property type="match status" value="2"/>
</dbReference>
<accession>A0A318J9H4</accession>
<dbReference type="RefSeq" id="WP_110255713.1">
    <property type="nucleotide sequence ID" value="NZ_QJKB01000004.1"/>
</dbReference>
<dbReference type="Gene3D" id="3.40.50.880">
    <property type="match status" value="1"/>
</dbReference>
<sequence length="358" mass="40714">MLPVRFDLLYLEGCLPGAALTSIDAVTAGNTFWSLRHPEKLSSMGARALPFRWRVIDVQGKPLQLPWLANLMAPGFDDTDEYLPARQTVLVVPGLQMASIYDLEKRVKTGSAEKALLQARYQSGGVIAASYNATAFLAEAGLLDHKQAAMSWMMSGWLADNYPHVLLNLRHEVVVDGNIYTTGAPASNYRLIYEVMRQYYGDALSNSAIDATYYQEERYKISADMNQVLSTKARDGIVFKARAWLEADLRRVYNLQDVAQAAAVSPRTINRYFNEVLGMSPLSYLQKLRIQRAKQLLEISMLDISAIVEQCGYRDNSSFCRLFKRETKLSPLQFRRRFNFRTDKRWWRASDTTSYEAK</sequence>
<dbReference type="InterPro" id="IPR009057">
    <property type="entry name" value="Homeodomain-like_sf"/>
</dbReference>
<feature type="domain" description="HTH araC/xylS-type" evidence="4">
    <location>
        <begin position="239"/>
        <end position="337"/>
    </location>
</feature>
<dbReference type="GO" id="GO:0043565">
    <property type="term" value="F:sequence-specific DNA binding"/>
    <property type="evidence" value="ECO:0007669"/>
    <property type="project" value="InterPro"/>
</dbReference>
<dbReference type="OrthoDB" id="6146868at2"/>
<dbReference type="PANTHER" id="PTHR43280">
    <property type="entry name" value="ARAC-FAMILY TRANSCRIPTIONAL REGULATOR"/>
    <property type="match status" value="1"/>
</dbReference>
<dbReference type="InterPro" id="IPR018060">
    <property type="entry name" value="HTH_AraC"/>
</dbReference>
<keyword evidence="1" id="KW-0805">Transcription regulation</keyword>
<dbReference type="PROSITE" id="PS01124">
    <property type="entry name" value="HTH_ARAC_FAMILY_2"/>
    <property type="match status" value="1"/>
</dbReference>
<keyword evidence="6" id="KW-1185">Reference proteome</keyword>
<evidence type="ECO:0000313" key="6">
    <source>
        <dbReference type="Proteomes" id="UP000247792"/>
    </source>
</evidence>
<dbReference type="SMART" id="SM00342">
    <property type="entry name" value="HTH_ARAC"/>
    <property type="match status" value="1"/>
</dbReference>
<dbReference type="SUPFAM" id="SSF46689">
    <property type="entry name" value="Homeodomain-like"/>
    <property type="match status" value="2"/>
</dbReference>
<dbReference type="InterPro" id="IPR029062">
    <property type="entry name" value="Class_I_gatase-like"/>
</dbReference>
<name>A0A318J9H4_9BURK</name>
<dbReference type="Proteomes" id="UP000247792">
    <property type="component" value="Unassembled WGS sequence"/>
</dbReference>
<dbReference type="Pfam" id="PF12833">
    <property type="entry name" value="HTH_18"/>
    <property type="match status" value="1"/>
</dbReference>
<evidence type="ECO:0000256" key="3">
    <source>
        <dbReference type="ARBA" id="ARBA00023163"/>
    </source>
</evidence>
<comment type="caution">
    <text evidence="5">The sequence shown here is derived from an EMBL/GenBank/DDBJ whole genome shotgun (WGS) entry which is preliminary data.</text>
</comment>
<evidence type="ECO:0000313" key="5">
    <source>
        <dbReference type="EMBL" id="PXX43167.1"/>
    </source>
</evidence>
<protein>
    <submittedName>
        <fullName evidence="5">Transcriptional regulator GlxA family with amidase domain</fullName>
    </submittedName>
</protein>
<keyword evidence="2" id="KW-0238">DNA-binding</keyword>
<reference evidence="5 6" key="1">
    <citation type="submission" date="2018-05" db="EMBL/GenBank/DDBJ databases">
        <title>Genomic Encyclopedia of Type Strains, Phase IV (KMG-IV): sequencing the most valuable type-strain genomes for metagenomic binning, comparative biology and taxonomic classification.</title>
        <authorList>
            <person name="Goeker M."/>
        </authorList>
    </citation>
    <scope>NUCLEOTIDE SEQUENCE [LARGE SCALE GENOMIC DNA]</scope>
    <source>
        <strain evidence="5 6">DSM 19792</strain>
    </source>
</reference>
<dbReference type="GO" id="GO:0003700">
    <property type="term" value="F:DNA-binding transcription factor activity"/>
    <property type="evidence" value="ECO:0007669"/>
    <property type="project" value="InterPro"/>
</dbReference>
<gene>
    <name evidence="5" type="ORF">DFR42_104168</name>
</gene>